<dbReference type="InterPro" id="IPR004393">
    <property type="entry name" value="NadC"/>
</dbReference>
<dbReference type="SUPFAM" id="SSF54675">
    <property type="entry name" value="Nicotinate/Quinolinate PRTase N-terminal domain-like"/>
    <property type="match status" value="1"/>
</dbReference>
<feature type="binding site" evidence="14">
    <location>
        <begin position="269"/>
        <end position="271"/>
    </location>
    <ligand>
        <name>substrate</name>
    </ligand>
</feature>
<feature type="binding site" evidence="14">
    <location>
        <begin position="248"/>
        <end position="250"/>
    </location>
    <ligand>
        <name>substrate</name>
    </ligand>
</feature>
<keyword evidence="9 13" id="KW-0808">Transferase</keyword>
<comment type="similarity">
    <text evidence="3 13">Belongs to the NadC/ModD family.</text>
</comment>
<dbReference type="InterPro" id="IPR036068">
    <property type="entry name" value="Nicotinate_pribotase-like_C"/>
</dbReference>
<dbReference type="Proteomes" id="UP000037982">
    <property type="component" value="Unassembled WGS sequence"/>
</dbReference>
<comment type="function">
    <text evidence="1">Involved in the catabolism of quinolinic acid (QA).</text>
</comment>
<feature type="domain" description="Quinolinate phosphoribosyl transferase N-terminal" evidence="16">
    <location>
        <begin position="24"/>
        <end position="109"/>
    </location>
</feature>
<dbReference type="Gene3D" id="3.90.1170.20">
    <property type="entry name" value="Quinolinate phosphoribosyl transferase, N-terminal domain"/>
    <property type="match status" value="1"/>
</dbReference>
<comment type="caution">
    <text evidence="17">The sequence shown here is derived from an EMBL/GenBank/DDBJ whole genome shotgun (WGS) entry which is preliminary data.</text>
</comment>
<dbReference type="GO" id="GO:0005737">
    <property type="term" value="C:cytoplasm"/>
    <property type="evidence" value="ECO:0007669"/>
    <property type="project" value="TreeGrafter"/>
</dbReference>
<evidence type="ECO:0000256" key="10">
    <source>
        <dbReference type="ARBA" id="ARBA00033102"/>
    </source>
</evidence>
<evidence type="ECO:0000256" key="7">
    <source>
        <dbReference type="ARBA" id="ARBA00022642"/>
    </source>
</evidence>
<feature type="binding site" evidence="14">
    <location>
        <begin position="132"/>
        <end position="134"/>
    </location>
    <ligand>
        <name>substrate</name>
    </ligand>
</feature>
<evidence type="ECO:0000256" key="14">
    <source>
        <dbReference type="PIRSR" id="PIRSR006250-1"/>
    </source>
</evidence>
<dbReference type="SUPFAM" id="SSF51690">
    <property type="entry name" value="Nicotinate/Quinolinate PRTase C-terminal domain-like"/>
    <property type="match status" value="1"/>
</dbReference>
<evidence type="ECO:0000256" key="6">
    <source>
        <dbReference type="ARBA" id="ARBA00020990"/>
    </source>
</evidence>
<feature type="binding site" evidence="14">
    <location>
        <position position="166"/>
    </location>
    <ligand>
        <name>substrate</name>
    </ligand>
</feature>
<proteinExistence type="inferred from homology"/>
<dbReference type="InterPro" id="IPR013785">
    <property type="entry name" value="Aldolase_TIM"/>
</dbReference>
<dbReference type="RefSeq" id="WP_053928157.1">
    <property type="nucleotide sequence ID" value="NZ_LGKG01000207.1"/>
</dbReference>
<dbReference type="GO" id="GO:0034213">
    <property type="term" value="P:quinolinate catabolic process"/>
    <property type="evidence" value="ECO:0007669"/>
    <property type="project" value="TreeGrafter"/>
</dbReference>
<evidence type="ECO:0000256" key="13">
    <source>
        <dbReference type="PIRNR" id="PIRNR006250"/>
    </source>
</evidence>
<feature type="binding site" evidence="14">
    <location>
        <position position="99"/>
    </location>
    <ligand>
        <name>substrate</name>
    </ligand>
</feature>
<evidence type="ECO:0000256" key="8">
    <source>
        <dbReference type="ARBA" id="ARBA00022676"/>
    </source>
</evidence>
<keyword evidence="7" id="KW-0662">Pyridine nucleotide biosynthesis</keyword>
<dbReference type="GO" id="GO:0004514">
    <property type="term" value="F:nicotinate-nucleotide diphosphorylase (carboxylating) activity"/>
    <property type="evidence" value="ECO:0007669"/>
    <property type="project" value="UniProtKB-EC"/>
</dbReference>
<dbReference type="CDD" id="cd01572">
    <property type="entry name" value="QPRTase"/>
    <property type="match status" value="1"/>
</dbReference>
<dbReference type="InterPro" id="IPR027277">
    <property type="entry name" value="NadC/ModD"/>
</dbReference>
<evidence type="ECO:0000313" key="17">
    <source>
        <dbReference type="EMBL" id="KPC58403.1"/>
    </source>
</evidence>
<dbReference type="Gene3D" id="3.20.20.70">
    <property type="entry name" value="Aldolase class I"/>
    <property type="match status" value="1"/>
</dbReference>
<dbReference type="InterPro" id="IPR022412">
    <property type="entry name" value="Quinolinate_PRibosylTrfase_N"/>
</dbReference>
<evidence type="ECO:0000256" key="9">
    <source>
        <dbReference type="ARBA" id="ARBA00022679"/>
    </source>
</evidence>
<evidence type="ECO:0000256" key="1">
    <source>
        <dbReference type="ARBA" id="ARBA00003237"/>
    </source>
</evidence>
<gene>
    <name evidence="17" type="ORF">ADL29_38820</name>
</gene>
<name>A0A0N1JVK0_9ACTN</name>
<dbReference type="InterPro" id="IPR002638">
    <property type="entry name" value="Quinolinate_PRibosylTrfase_C"/>
</dbReference>
<protein>
    <recommendedName>
        <fullName evidence="6">Nicotinate-nucleotide pyrophosphorylase [carboxylating]</fullName>
        <ecNumber evidence="5">2.4.2.19</ecNumber>
    </recommendedName>
    <alternativeName>
        <fullName evidence="12">Probable nicotinate-nucleotide pyrophosphorylase [carboxylating]</fullName>
    </alternativeName>
    <alternativeName>
        <fullName evidence="10">Quinolinate phosphoribosyltransferase [decarboxylating]</fullName>
    </alternativeName>
</protein>
<dbReference type="UniPathway" id="UPA00253">
    <property type="reaction ID" value="UER00331"/>
</dbReference>
<dbReference type="Pfam" id="PF01729">
    <property type="entry name" value="QRPTase_C"/>
    <property type="match status" value="1"/>
</dbReference>
<evidence type="ECO:0000256" key="5">
    <source>
        <dbReference type="ARBA" id="ARBA00011944"/>
    </source>
</evidence>
<dbReference type="PANTHER" id="PTHR32179:SF3">
    <property type="entry name" value="NICOTINATE-NUCLEOTIDE PYROPHOSPHORYLASE [CARBOXYLATING]"/>
    <property type="match status" value="1"/>
</dbReference>
<evidence type="ECO:0000256" key="2">
    <source>
        <dbReference type="ARBA" id="ARBA00004893"/>
    </source>
</evidence>
<feature type="domain" description="Quinolinate phosphoribosyl transferase C-terminal" evidence="15">
    <location>
        <begin position="111"/>
        <end position="283"/>
    </location>
</feature>
<keyword evidence="8 13" id="KW-0328">Glycosyltransferase</keyword>
<organism evidence="17 18">
    <name type="scientific">Streptomyces chattanoogensis</name>
    <dbReference type="NCBI Taxonomy" id="66876"/>
    <lineage>
        <taxon>Bacteria</taxon>
        <taxon>Bacillati</taxon>
        <taxon>Actinomycetota</taxon>
        <taxon>Actinomycetes</taxon>
        <taxon>Kitasatosporales</taxon>
        <taxon>Streptomycetaceae</taxon>
        <taxon>Streptomyces</taxon>
    </lineage>
</organism>
<sequence length="291" mass="30393">MDFPALAARNAVTLALAEDGSHDDVTTRWSVPAGLQSQAEITAKQPGVIGGLPVVSEVFRQLDPEVVVDALVTEGTLVQPGQALLRLTGNARSLITGERTALNFLQRLCGIATLTKQYVDMVSDLGVKVLDTRKTAPGLRALDKYAVAAGGGSSHRLDLSAMVLLKENHIAASGGITPAIEAVRAGMAAEGRDLLIDVEVETVAEAVEALHARVPWIMLDDMTVADIRQVVHAREEIAAGHGVVLEASGGITPERLRPIAEAGVDMVSVGALTHSAPGLDLSMLLTGTARA</sequence>
<evidence type="ECO:0000259" key="16">
    <source>
        <dbReference type="Pfam" id="PF02749"/>
    </source>
</evidence>
<dbReference type="GO" id="GO:0009435">
    <property type="term" value="P:NAD+ biosynthetic process"/>
    <property type="evidence" value="ECO:0007669"/>
    <property type="project" value="UniProtKB-UniPathway"/>
</dbReference>
<evidence type="ECO:0000256" key="11">
    <source>
        <dbReference type="ARBA" id="ARBA00047445"/>
    </source>
</evidence>
<evidence type="ECO:0000256" key="3">
    <source>
        <dbReference type="ARBA" id="ARBA00009400"/>
    </source>
</evidence>
<dbReference type="FunFam" id="3.20.20.70:FF:000030">
    <property type="entry name" value="Nicotinate-nucleotide pyrophosphorylase, carboxylating"/>
    <property type="match status" value="1"/>
</dbReference>
<reference evidence="18" key="1">
    <citation type="submission" date="2015-07" db="EMBL/GenBank/DDBJ databases">
        <authorList>
            <person name="Ju K.-S."/>
            <person name="Doroghazi J.R."/>
            <person name="Metcalf W.W."/>
        </authorList>
    </citation>
    <scope>NUCLEOTIDE SEQUENCE [LARGE SCALE GENOMIC DNA]</scope>
    <source>
        <strain evidence="18">NRRL ISP-5002</strain>
    </source>
</reference>
<evidence type="ECO:0000256" key="4">
    <source>
        <dbReference type="ARBA" id="ARBA00011218"/>
    </source>
</evidence>
<dbReference type="Pfam" id="PF02749">
    <property type="entry name" value="QRPTase_N"/>
    <property type="match status" value="1"/>
</dbReference>
<evidence type="ECO:0000313" key="18">
    <source>
        <dbReference type="Proteomes" id="UP000037982"/>
    </source>
</evidence>
<accession>A0A0N1JVK0</accession>
<dbReference type="NCBIfam" id="TIGR00078">
    <property type="entry name" value="nadC"/>
    <property type="match status" value="1"/>
</dbReference>
<dbReference type="FunFam" id="3.90.1170.20:FF:000001">
    <property type="entry name" value="Nicotinate-nucleotide diphosphorylase (Carboxylating)"/>
    <property type="match status" value="1"/>
</dbReference>
<feature type="binding site" evidence="14">
    <location>
        <position position="199"/>
    </location>
    <ligand>
        <name>substrate</name>
    </ligand>
</feature>
<feature type="binding site" evidence="14">
    <location>
        <position position="156"/>
    </location>
    <ligand>
        <name>substrate</name>
    </ligand>
</feature>
<dbReference type="PATRIC" id="fig|66876.3.peg.8523"/>
<comment type="subunit">
    <text evidence="4">Hexamer formed by 3 homodimers.</text>
</comment>
<feature type="binding site" evidence="14">
    <location>
        <position position="220"/>
    </location>
    <ligand>
        <name>substrate</name>
    </ligand>
</feature>
<dbReference type="InterPro" id="IPR037128">
    <property type="entry name" value="Quinolinate_PRibosylTase_N_sf"/>
</dbReference>
<keyword evidence="18" id="KW-1185">Reference proteome</keyword>
<dbReference type="PANTHER" id="PTHR32179">
    <property type="entry name" value="NICOTINATE-NUCLEOTIDE PYROPHOSPHORYLASE [CARBOXYLATING]"/>
    <property type="match status" value="1"/>
</dbReference>
<comment type="pathway">
    <text evidence="2">Cofactor biosynthesis; NAD(+) biosynthesis; nicotinate D-ribonucleotide from quinolinate: step 1/1.</text>
</comment>
<dbReference type="EMBL" id="LGKG01000207">
    <property type="protein sequence ID" value="KPC58403.1"/>
    <property type="molecule type" value="Genomic_DNA"/>
</dbReference>
<dbReference type="EC" id="2.4.2.19" evidence="5"/>
<evidence type="ECO:0000259" key="15">
    <source>
        <dbReference type="Pfam" id="PF01729"/>
    </source>
</evidence>
<evidence type="ECO:0000256" key="12">
    <source>
        <dbReference type="ARBA" id="ARBA00069173"/>
    </source>
</evidence>
<dbReference type="AlphaFoldDB" id="A0A0N1JVK0"/>
<dbReference type="PIRSF" id="PIRSF006250">
    <property type="entry name" value="NadC_ModD"/>
    <property type="match status" value="1"/>
</dbReference>
<comment type="catalytic activity">
    <reaction evidence="11">
        <text>nicotinate beta-D-ribonucleotide + CO2 + diphosphate = quinolinate + 5-phospho-alpha-D-ribose 1-diphosphate + 2 H(+)</text>
        <dbReference type="Rhea" id="RHEA:12733"/>
        <dbReference type="ChEBI" id="CHEBI:15378"/>
        <dbReference type="ChEBI" id="CHEBI:16526"/>
        <dbReference type="ChEBI" id="CHEBI:29959"/>
        <dbReference type="ChEBI" id="CHEBI:33019"/>
        <dbReference type="ChEBI" id="CHEBI:57502"/>
        <dbReference type="ChEBI" id="CHEBI:58017"/>
        <dbReference type="EC" id="2.4.2.19"/>
    </reaction>
</comment>